<evidence type="ECO:0000313" key="3">
    <source>
        <dbReference type="EMBL" id="CAF4008281.1"/>
    </source>
</evidence>
<name>A0A819P6Z2_9BILA</name>
<evidence type="ECO:0000256" key="1">
    <source>
        <dbReference type="SAM" id="Coils"/>
    </source>
</evidence>
<dbReference type="AlphaFoldDB" id="A0A819P6Z2"/>
<reference evidence="3" key="1">
    <citation type="submission" date="2021-02" db="EMBL/GenBank/DDBJ databases">
        <authorList>
            <person name="Nowell W R."/>
        </authorList>
    </citation>
    <scope>NUCLEOTIDE SEQUENCE</scope>
</reference>
<comment type="caution">
    <text evidence="3">The sequence shown here is derived from an EMBL/GenBank/DDBJ whole genome shotgun (WGS) entry which is preliminary data.</text>
</comment>
<evidence type="ECO:0000313" key="4">
    <source>
        <dbReference type="Proteomes" id="UP000663874"/>
    </source>
</evidence>
<feature type="region of interest" description="Disordered" evidence="2">
    <location>
        <begin position="222"/>
        <end position="283"/>
    </location>
</feature>
<feature type="coiled-coil region" evidence="1">
    <location>
        <begin position="716"/>
        <end position="791"/>
    </location>
</feature>
<proteinExistence type="predicted"/>
<accession>A0A819P6Z2</accession>
<evidence type="ECO:0000256" key="2">
    <source>
        <dbReference type="SAM" id="MobiDB-lite"/>
    </source>
</evidence>
<dbReference type="GO" id="GO:0010824">
    <property type="term" value="P:regulation of centrosome duplication"/>
    <property type="evidence" value="ECO:0007669"/>
    <property type="project" value="TreeGrafter"/>
</dbReference>
<feature type="region of interest" description="Disordered" evidence="2">
    <location>
        <begin position="360"/>
        <end position="428"/>
    </location>
</feature>
<keyword evidence="1" id="KW-0175">Coiled coil</keyword>
<feature type="coiled-coil region" evidence="1">
    <location>
        <begin position="463"/>
        <end position="551"/>
    </location>
</feature>
<protein>
    <submittedName>
        <fullName evidence="3">Uncharacterized protein</fullName>
    </submittedName>
</protein>
<feature type="coiled-coil region" evidence="1">
    <location>
        <begin position="816"/>
        <end position="965"/>
    </location>
</feature>
<feature type="compositionally biased region" description="Polar residues" evidence="2">
    <location>
        <begin position="362"/>
        <end position="380"/>
    </location>
</feature>
<feature type="coiled-coil region" evidence="1">
    <location>
        <begin position="635"/>
        <end position="685"/>
    </location>
</feature>
<feature type="compositionally biased region" description="Low complexity" evidence="2">
    <location>
        <begin position="273"/>
        <end position="283"/>
    </location>
</feature>
<dbReference type="GO" id="GO:0035735">
    <property type="term" value="P:intraciliary transport involved in cilium assembly"/>
    <property type="evidence" value="ECO:0007669"/>
    <property type="project" value="InterPro"/>
</dbReference>
<dbReference type="GO" id="GO:0034451">
    <property type="term" value="C:centriolar satellite"/>
    <property type="evidence" value="ECO:0007669"/>
    <property type="project" value="TreeGrafter"/>
</dbReference>
<gene>
    <name evidence="3" type="ORF">FNK824_LOCUS26346</name>
</gene>
<dbReference type="Proteomes" id="UP000663874">
    <property type="component" value="Unassembled WGS sequence"/>
</dbReference>
<sequence>MHRCPMSIKKSPYDLQILVLQNEKNIRNTSTSTSSNGFRLTNSQHDDVDEFFTDRQQEQEHSLQQKSDDKEWDDTRRWIDELNLNTSFIPQQQNRGVGPIGMSRDSLSGGTIGGSNLLQSSHNRRGQHMPASQIAGISQATPIEIDLKAKMASITIQRWYRKIQMRRKMAEAALKRVLEQKKIEYQASIERTKELEKLTLLEQKKTREDKQRQTRLTVLKEAQQRKKQQYDNSNKLDERRPSTPNYRPSSIKHRTNPNSTPLPPSTYVDERITSPSSTTTTFSSTSKVTLTDVYDTLRKLQEVERFPIQPTLENDSVYLIDPTSILPVVDEPPPPPQAPNRVNSILSYLDEANRNDIIIESVRSQKSTTRETSTPATVRFTTPPQSTRQQQQPKKVSQSVAVPQNRASPSVDQQAKQGTKITTPHKSLMVAVQPVKSAEEDIDDDDDDDGEATRTAHDVTETVLQLRMDNEEKQRQLIILQQRLNQQRELNIRHAKESERELEHRLQLQKDDYEATIQRHLTFIDQLIDDKKKLSERCERLVDELKTIDKKSSDRLKNMDESHRIELQKLKDVHEAAEKLRRERWIDEKTKKIKELTVRGLEPEIQKLISKHKTELTKMKTVHEAELLAADERAAQRYVRMTEDLRDQLEREKESAIARERDLAREKYEKSIRDEEKSFTEQRRRLYTEIEDEKNRQAELVTKQRADLDKLRRDIEENHRTAVDAAKREYEAIRLEQERRHTNEINELKEKLLLEKQSWEENYMKKQETFLTSKERELREQMRRERDKEIEKIISQFESDTTMTKEEAERTAENRVKRIRDKYEAEFRELEHSEKQTKERYNQMKSQITEVEGENERLQVIVKQKETEINDIKKITDTLQKERERLSDIIRQEFADRLVLTEEENRRIKGDMAELRSRQQLELDRKKEEIELLQREKENELETVHEKIKQAISKKDEQVQALRGQFEAAVKRADHLEGLLAQQRKLIAAAPSNSNNAPKKTLPS</sequence>
<dbReference type="PANTHER" id="PTHR31540">
    <property type="entry name" value="CENTROSOMAL PROTEIN OF 131 KDA"/>
    <property type="match status" value="1"/>
</dbReference>
<dbReference type="InterPro" id="IPR030465">
    <property type="entry name" value="CEP131"/>
</dbReference>
<organism evidence="3 4">
    <name type="scientific">Rotaria sordida</name>
    <dbReference type="NCBI Taxonomy" id="392033"/>
    <lineage>
        <taxon>Eukaryota</taxon>
        <taxon>Metazoa</taxon>
        <taxon>Spiralia</taxon>
        <taxon>Gnathifera</taxon>
        <taxon>Rotifera</taxon>
        <taxon>Eurotatoria</taxon>
        <taxon>Bdelloidea</taxon>
        <taxon>Philodinida</taxon>
        <taxon>Philodinidae</taxon>
        <taxon>Rotaria</taxon>
    </lineage>
</organism>
<dbReference type="PANTHER" id="PTHR31540:SF1">
    <property type="entry name" value="CENTROSOMAL PROTEIN OF 131 KDA"/>
    <property type="match status" value="1"/>
</dbReference>
<dbReference type="GO" id="GO:0005929">
    <property type="term" value="C:cilium"/>
    <property type="evidence" value="ECO:0007669"/>
    <property type="project" value="GOC"/>
</dbReference>
<feature type="compositionally biased region" description="Polar residues" evidence="2">
    <location>
        <begin position="401"/>
        <end position="425"/>
    </location>
</feature>
<dbReference type="EMBL" id="CAJOBE010006487">
    <property type="protein sequence ID" value="CAF4008281.1"/>
    <property type="molecule type" value="Genomic_DNA"/>
</dbReference>
<feature type="compositionally biased region" description="Low complexity" evidence="2">
    <location>
        <begin position="381"/>
        <end position="400"/>
    </location>
</feature>